<evidence type="ECO:0000313" key="3">
    <source>
        <dbReference type="Proteomes" id="UP001310890"/>
    </source>
</evidence>
<accession>A0AAN7T989</accession>
<protein>
    <submittedName>
        <fullName evidence="2">Uncharacterized protein</fullName>
    </submittedName>
</protein>
<dbReference type="AlphaFoldDB" id="A0AAN7T989"/>
<organism evidence="2 3">
    <name type="scientific">Meristemomyces frigidus</name>
    <dbReference type="NCBI Taxonomy" id="1508187"/>
    <lineage>
        <taxon>Eukaryota</taxon>
        <taxon>Fungi</taxon>
        <taxon>Dikarya</taxon>
        <taxon>Ascomycota</taxon>
        <taxon>Pezizomycotina</taxon>
        <taxon>Dothideomycetes</taxon>
        <taxon>Dothideomycetidae</taxon>
        <taxon>Mycosphaerellales</taxon>
        <taxon>Teratosphaeriaceae</taxon>
        <taxon>Meristemomyces</taxon>
    </lineage>
</organism>
<name>A0AAN7T989_9PEZI</name>
<dbReference type="Proteomes" id="UP001310890">
    <property type="component" value="Unassembled WGS sequence"/>
</dbReference>
<comment type="caution">
    <text evidence="2">The sequence shown here is derived from an EMBL/GenBank/DDBJ whole genome shotgun (WGS) entry which is preliminary data.</text>
</comment>
<evidence type="ECO:0000313" key="2">
    <source>
        <dbReference type="EMBL" id="KAK5107277.1"/>
    </source>
</evidence>
<gene>
    <name evidence="2" type="ORF">LTR62_001406</name>
</gene>
<evidence type="ECO:0000256" key="1">
    <source>
        <dbReference type="SAM" id="MobiDB-lite"/>
    </source>
</evidence>
<proteinExistence type="predicted"/>
<feature type="compositionally biased region" description="Basic and acidic residues" evidence="1">
    <location>
        <begin position="49"/>
        <end position="61"/>
    </location>
</feature>
<reference evidence="2" key="1">
    <citation type="submission" date="2023-08" db="EMBL/GenBank/DDBJ databases">
        <title>Black Yeasts Isolated from many extreme environments.</title>
        <authorList>
            <person name="Coleine C."/>
            <person name="Stajich J.E."/>
            <person name="Selbmann L."/>
        </authorList>
    </citation>
    <scope>NUCLEOTIDE SEQUENCE</scope>
    <source>
        <strain evidence="2">CCFEE 5401</strain>
    </source>
</reference>
<dbReference type="EMBL" id="JAVRRL010000129">
    <property type="protein sequence ID" value="KAK5107277.1"/>
    <property type="molecule type" value="Genomic_DNA"/>
</dbReference>
<sequence length="114" mass="12837">MPHDISLKTLHKFLEKVPWTSVLQKAENTPKGNRVFPSRSPKNDSSNNFRRDRGSDVDGKPELVLQANRNAEDKKLKQAAQKDSHAILAKCVIDPSGIDVRDQITADFEKRKSS</sequence>
<feature type="region of interest" description="Disordered" evidence="1">
    <location>
        <begin position="24"/>
        <end position="61"/>
    </location>
</feature>